<dbReference type="RefSeq" id="WP_073582034.1">
    <property type="nucleotide sequence ID" value="NZ_AP024897.1"/>
</dbReference>
<keyword evidence="5" id="KW-1185">Reference proteome</keyword>
<dbReference type="EC" id="1.6.5.2" evidence="4"/>
<dbReference type="PANTHER" id="PTHR10204:SF34">
    <property type="entry name" value="NAD(P)H DEHYDROGENASE [QUINONE] 1 ISOFORM 1"/>
    <property type="match status" value="1"/>
</dbReference>
<protein>
    <submittedName>
        <fullName evidence="4">Glutathione-regulated potassium-efflux system ancillary protein KefF</fullName>
        <ecNumber evidence="4">1.6.5.2</ecNumber>
    </submittedName>
</protein>
<proteinExistence type="inferred from homology"/>
<name>A0A1M7YUA0_9VIBR</name>
<dbReference type="InterPro" id="IPR029039">
    <property type="entry name" value="Flavoprotein-like_sf"/>
</dbReference>
<evidence type="ECO:0000259" key="3">
    <source>
        <dbReference type="Pfam" id="PF02525"/>
    </source>
</evidence>
<dbReference type="Proteomes" id="UP000184600">
    <property type="component" value="Unassembled WGS sequence"/>
</dbReference>
<organism evidence="4 5">
    <name type="scientific">Vibrio quintilis</name>
    <dbReference type="NCBI Taxonomy" id="1117707"/>
    <lineage>
        <taxon>Bacteria</taxon>
        <taxon>Pseudomonadati</taxon>
        <taxon>Pseudomonadota</taxon>
        <taxon>Gammaproteobacteria</taxon>
        <taxon>Vibrionales</taxon>
        <taxon>Vibrionaceae</taxon>
        <taxon>Vibrio</taxon>
    </lineage>
</organism>
<keyword evidence="2 4" id="KW-0560">Oxidoreductase</keyword>
<dbReference type="OrthoDB" id="9798454at2"/>
<dbReference type="Gene3D" id="3.40.50.360">
    <property type="match status" value="1"/>
</dbReference>
<dbReference type="InterPro" id="IPR003680">
    <property type="entry name" value="Flavodoxin_fold"/>
</dbReference>
<evidence type="ECO:0000313" key="5">
    <source>
        <dbReference type="Proteomes" id="UP000184600"/>
    </source>
</evidence>
<evidence type="ECO:0000256" key="2">
    <source>
        <dbReference type="ARBA" id="ARBA00023002"/>
    </source>
</evidence>
<dbReference type="AlphaFoldDB" id="A0A1M7YUA0"/>
<comment type="similarity">
    <text evidence="1">Belongs to the NAD(P)H dehydrogenase (quinone) family.</text>
</comment>
<feature type="domain" description="Flavodoxin-like fold" evidence="3">
    <location>
        <begin position="1"/>
        <end position="215"/>
    </location>
</feature>
<dbReference type="InterPro" id="IPR051545">
    <property type="entry name" value="NAD(P)H_dehydrogenase_qn"/>
</dbReference>
<dbReference type="SUPFAM" id="SSF52218">
    <property type="entry name" value="Flavoproteins"/>
    <property type="match status" value="1"/>
</dbReference>
<gene>
    <name evidence="4" type="primary">kefF</name>
    <name evidence="4" type="ORF">VQ7734_02016</name>
</gene>
<sequence length="264" mass="30220">MNILIVYAHPQPQSLNGTIKSFMINHLESSGHQVRVSDLYQMNWKPTLDEQDNLMRDSSAPFHPSLDSKAAYENGTQSPDIEAEQEKLRWADTVIFQFPLWWFSMPAIMKGWFERVYAYGFAYGYGEHSDHHWGDRYGEGNMSGKKAMLLVTAGGWESHYSARGVNGPIDDLLFPIHHGMLFYPGFEVLPPFVVYRTGKTDEERLQHIFENLSQRLDTLQTTPPIPFRRQNGGDYHIPALTLREEITPSTSGFAAHLSRKDTVK</sequence>
<evidence type="ECO:0000256" key="1">
    <source>
        <dbReference type="ARBA" id="ARBA00006252"/>
    </source>
</evidence>
<accession>A0A1M7YUA0</accession>
<dbReference type="GO" id="GO:0003955">
    <property type="term" value="F:NAD(P)H dehydrogenase (quinone) activity"/>
    <property type="evidence" value="ECO:0007669"/>
    <property type="project" value="UniProtKB-EC"/>
</dbReference>
<dbReference type="Pfam" id="PF02525">
    <property type="entry name" value="Flavodoxin_2"/>
    <property type="match status" value="1"/>
</dbReference>
<dbReference type="PANTHER" id="PTHR10204">
    <property type="entry name" value="NAD P H OXIDOREDUCTASE-RELATED"/>
    <property type="match status" value="1"/>
</dbReference>
<reference evidence="5" key="1">
    <citation type="submission" date="2016-12" db="EMBL/GenBank/DDBJ databases">
        <authorList>
            <person name="Rodrigo-Torres L."/>
            <person name="Arahal R.D."/>
            <person name="Lucena T."/>
        </authorList>
    </citation>
    <scope>NUCLEOTIDE SEQUENCE [LARGE SCALE GENOMIC DNA]</scope>
</reference>
<dbReference type="GO" id="GO:0005829">
    <property type="term" value="C:cytosol"/>
    <property type="evidence" value="ECO:0007669"/>
    <property type="project" value="TreeGrafter"/>
</dbReference>
<dbReference type="EMBL" id="FRFG01000023">
    <property type="protein sequence ID" value="SHO56247.1"/>
    <property type="molecule type" value="Genomic_DNA"/>
</dbReference>
<evidence type="ECO:0000313" key="4">
    <source>
        <dbReference type="EMBL" id="SHO56247.1"/>
    </source>
</evidence>
<dbReference type="STRING" id="1117707.VQ7734_02016"/>